<feature type="compositionally biased region" description="Basic and acidic residues" evidence="2">
    <location>
        <begin position="14"/>
        <end position="24"/>
    </location>
</feature>
<reference evidence="4 5" key="1">
    <citation type="journal article" date="2019" name="Int. J. Syst. Evol. Microbiol.">
        <title>The Global Catalogue of Microorganisms (GCM) 10K type strain sequencing project: providing services to taxonomists for standard genome sequencing and annotation.</title>
        <authorList>
            <consortium name="The Broad Institute Genomics Platform"/>
            <consortium name="The Broad Institute Genome Sequencing Center for Infectious Disease"/>
            <person name="Wu L."/>
            <person name="Ma J."/>
        </authorList>
    </citation>
    <scope>NUCLEOTIDE SEQUENCE [LARGE SCALE GENOMIC DNA]</scope>
    <source>
        <strain evidence="4 5">JCM 14306</strain>
    </source>
</reference>
<proteinExistence type="predicted"/>
<name>A0ABN2FRN6_9ACTN</name>
<sequence>MTPSGTPDFPGPLDPRRSADRMPGEPDDPAADEVGHLAADEVGDVAGDIAGRLAGQAAADPAGGAAGDLAGDRPTEQVRRQRLLARARVRVLARLRVLTKALRSSTGNAGWAAYRRTVVTAVSYGLLALAFVLGVIWFIWPGNSRWEPAVNSLTLVAGLTGIFVERLTAEAERRNEILRAVADELQENTRLLSDERFSPNQSNHRQVYPRLVVSAVDLALVSGALGRHRDAELVGLLHRWRDTVHLFNRRLDLTEISTFSNTISPAELAAFHRALHRENSYFAATREMLEALLTRLPPQ</sequence>
<keyword evidence="3" id="KW-1133">Transmembrane helix</keyword>
<evidence type="ECO:0000313" key="4">
    <source>
        <dbReference type="EMBL" id="GAA1657429.1"/>
    </source>
</evidence>
<gene>
    <name evidence="4" type="ORF">GCM10009744_58070</name>
</gene>
<feature type="coiled-coil region" evidence="1">
    <location>
        <begin position="168"/>
        <end position="195"/>
    </location>
</feature>
<protein>
    <recommendedName>
        <fullName evidence="6">SMODS and SLOG-associating 2TM effector domain-containing protein</fullName>
    </recommendedName>
</protein>
<evidence type="ECO:0000256" key="2">
    <source>
        <dbReference type="SAM" id="MobiDB-lite"/>
    </source>
</evidence>
<comment type="caution">
    <text evidence="4">The sequence shown here is derived from an EMBL/GenBank/DDBJ whole genome shotgun (WGS) entry which is preliminary data.</text>
</comment>
<evidence type="ECO:0000313" key="5">
    <source>
        <dbReference type="Proteomes" id="UP001501319"/>
    </source>
</evidence>
<dbReference type="Proteomes" id="UP001501319">
    <property type="component" value="Unassembled WGS sequence"/>
</dbReference>
<feature type="transmembrane region" description="Helical" evidence="3">
    <location>
        <begin position="118"/>
        <end position="140"/>
    </location>
</feature>
<accession>A0ABN2FRN6</accession>
<evidence type="ECO:0000256" key="1">
    <source>
        <dbReference type="SAM" id="Coils"/>
    </source>
</evidence>
<organism evidence="4 5">
    <name type="scientific">Kribbella alba</name>
    <dbReference type="NCBI Taxonomy" id="190197"/>
    <lineage>
        <taxon>Bacteria</taxon>
        <taxon>Bacillati</taxon>
        <taxon>Actinomycetota</taxon>
        <taxon>Actinomycetes</taxon>
        <taxon>Propionibacteriales</taxon>
        <taxon>Kribbellaceae</taxon>
        <taxon>Kribbella</taxon>
    </lineage>
</organism>
<keyword evidence="3" id="KW-0812">Transmembrane</keyword>
<evidence type="ECO:0008006" key="6">
    <source>
        <dbReference type="Google" id="ProtNLM"/>
    </source>
</evidence>
<feature type="region of interest" description="Disordered" evidence="2">
    <location>
        <begin position="1"/>
        <end position="37"/>
    </location>
</feature>
<keyword evidence="1" id="KW-0175">Coiled coil</keyword>
<keyword evidence="5" id="KW-1185">Reference proteome</keyword>
<keyword evidence="3" id="KW-0472">Membrane</keyword>
<dbReference type="RefSeq" id="WP_344115669.1">
    <property type="nucleotide sequence ID" value="NZ_BAAANE010000011.1"/>
</dbReference>
<evidence type="ECO:0000256" key="3">
    <source>
        <dbReference type="SAM" id="Phobius"/>
    </source>
</evidence>
<dbReference type="EMBL" id="BAAANE010000011">
    <property type="protein sequence ID" value="GAA1657429.1"/>
    <property type="molecule type" value="Genomic_DNA"/>
</dbReference>